<organism evidence="1">
    <name type="scientific">Anguilla anguilla</name>
    <name type="common">European freshwater eel</name>
    <name type="synonym">Muraena anguilla</name>
    <dbReference type="NCBI Taxonomy" id="7936"/>
    <lineage>
        <taxon>Eukaryota</taxon>
        <taxon>Metazoa</taxon>
        <taxon>Chordata</taxon>
        <taxon>Craniata</taxon>
        <taxon>Vertebrata</taxon>
        <taxon>Euteleostomi</taxon>
        <taxon>Actinopterygii</taxon>
        <taxon>Neopterygii</taxon>
        <taxon>Teleostei</taxon>
        <taxon>Anguilliformes</taxon>
        <taxon>Anguillidae</taxon>
        <taxon>Anguilla</taxon>
    </lineage>
</organism>
<reference evidence="1" key="1">
    <citation type="submission" date="2014-11" db="EMBL/GenBank/DDBJ databases">
        <authorList>
            <person name="Amaro Gonzalez C."/>
        </authorList>
    </citation>
    <scope>NUCLEOTIDE SEQUENCE</scope>
</reference>
<dbReference type="AlphaFoldDB" id="A0A0E9PUR2"/>
<reference evidence="1" key="2">
    <citation type="journal article" date="2015" name="Fish Shellfish Immunol.">
        <title>Early steps in the European eel (Anguilla anguilla)-Vibrio vulnificus interaction in the gills: Role of the RtxA13 toxin.</title>
        <authorList>
            <person name="Callol A."/>
            <person name="Pajuelo D."/>
            <person name="Ebbesson L."/>
            <person name="Teles M."/>
            <person name="MacKenzie S."/>
            <person name="Amaro C."/>
        </authorList>
    </citation>
    <scope>NUCLEOTIDE SEQUENCE</scope>
</reference>
<accession>A0A0E9PUR2</accession>
<sequence length="45" mass="5136">MILALFMPKIDIQLNCILEACTQITSGIHVQPSNMQYLHNQLTHI</sequence>
<proteinExistence type="predicted"/>
<evidence type="ECO:0000313" key="1">
    <source>
        <dbReference type="EMBL" id="JAH07613.1"/>
    </source>
</evidence>
<protein>
    <submittedName>
        <fullName evidence="1">Uncharacterized protein</fullName>
    </submittedName>
</protein>
<dbReference type="EMBL" id="GBXM01100964">
    <property type="protein sequence ID" value="JAH07613.1"/>
    <property type="molecule type" value="Transcribed_RNA"/>
</dbReference>
<name>A0A0E9PUR2_ANGAN</name>